<feature type="compositionally biased region" description="Low complexity" evidence="1">
    <location>
        <begin position="312"/>
        <end position="333"/>
    </location>
</feature>
<feature type="compositionally biased region" description="Basic residues" evidence="1">
    <location>
        <begin position="334"/>
        <end position="345"/>
    </location>
</feature>
<protein>
    <submittedName>
        <fullName evidence="3">Uncharacterized protein</fullName>
    </submittedName>
</protein>
<evidence type="ECO:0000313" key="3">
    <source>
        <dbReference type="EMBL" id="KAF1953008.1"/>
    </source>
</evidence>
<feature type="compositionally biased region" description="Pro residues" evidence="1">
    <location>
        <begin position="284"/>
        <end position="311"/>
    </location>
</feature>
<dbReference type="AlphaFoldDB" id="A0A6A5TKT9"/>
<proteinExistence type="predicted"/>
<gene>
    <name evidence="3" type="ORF">CC80DRAFT_494907</name>
</gene>
<dbReference type="OrthoDB" id="1896086at2759"/>
<evidence type="ECO:0000256" key="2">
    <source>
        <dbReference type="SAM" id="SignalP"/>
    </source>
</evidence>
<evidence type="ECO:0000256" key="1">
    <source>
        <dbReference type="SAM" id="MobiDB-lite"/>
    </source>
</evidence>
<sequence>MLLYSASFVLAILVSQTLAGCNPSKSKPCPPGSDIPLAPVPVPAPAPAPRPNEKWLDKCPKGMPKAWACLDPKIKFPTVDCIVADIKTCGTLDANPVLLYSFGAATVNVRTKVRDVLNPRPAMWNNVLPNDWHVKMAKTERFALVQGKLPDPGADKRAEAFRNRFSAALTQAAKGEVILVTLDRNSQHGGSGAYSIPPPESTEPNVWRLYEFPMAQRNKDVTRVVSYALSDPELKRVVDFERGQKTGLLPMPQFPDPPLPKMDASPSPSTPRPIPSKPAAGPSTPTPDPGKPTPSPSKPTPSPSKPAPSPSKPTSSPSKPASSSTPALGPSKPKTSKKPSKRTYMKIRAEGRQEAANARKRSLLY</sequence>
<dbReference type="Proteomes" id="UP000800035">
    <property type="component" value="Unassembled WGS sequence"/>
</dbReference>
<keyword evidence="4" id="KW-1185">Reference proteome</keyword>
<name>A0A6A5TKT9_9PLEO</name>
<dbReference type="EMBL" id="ML977006">
    <property type="protein sequence ID" value="KAF1953008.1"/>
    <property type="molecule type" value="Genomic_DNA"/>
</dbReference>
<evidence type="ECO:0000313" key="4">
    <source>
        <dbReference type="Proteomes" id="UP000800035"/>
    </source>
</evidence>
<feature type="signal peptide" evidence="2">
    <location>
        <begin position="1"/>
        <end position="19"/>
    </location>
</feature>
<feature type="chain" id="PRO_5025446906" evidence="2">
    <location>
        <begin position="20"/>
        <end position="365"/>
    </location>
</feature>
<keyword evidence="2" id="KW-0732">Signal</keyword>
<reference evidence="3" key="1">
    <citation type="journal article" date="2020" name="Stud. Mycol.">
        <title>101 Dothideomycetes genomes: a test case for predicting lifestyles and emergence of pathogens.</title>
        <authorList>
            <person name="Haridas S."/>
            <person name="Albert R."/>
            <person name="Binder M."/>
            <person name="Bloem J."/>
            <person name="Labutti K."/>
            <person name="Salamov A."/>
            <person name="Andreopoulos B."/>
            <person name="Baker S."/>
            <person name="Barry K."/>
            <person name="Bills G."/>
            <person name="Bluhm B."/>
            <person name="Cannon C."/>
            <person name="Castanera R."/>
            <person name="Culley D."/>
            <person name="Daum C."/>
            <person name="Ezra D."/>
            <person name="Gonzalez J."/>
            <person name="Henrissat B."/>
            <person name="Kuo A."/>
            <person name="Liang C."/>
            <person name="Lipzen A."/>
            <person name="Lutzoni F."/>
            <person name="Magnuson J."/>
            <person name="Mondo S."/>
            <person name="Nolan M."/>
            <person name="Ohm R."/>
            <person name="Pangilinan J."/>
            <person name="Park H.-J."/>
            <person name="Ramirez L."/>
            <person name="Alfaro M."/>
            <person name="Sun H."/>
            <person name="Tritt A."/>
            <person name="Yoshinaga Y."/>
            <person name="Zwiers L.-H."/>
            <person name="Turgeon B."/>
            <person name="Goodwin S."/>
            <person name="Spatafora J."/>
            <person name="Crous P."/>
            <person name="Grigoriev I."/>
        </authorList>
    </citation>
    <scope>NUCLEOTIDE SEQUENCE</scope>
    <source>
        <strain evidence="3">CBS 675.92</strain>
    </source>
</reference>
<accession>A0A6A5TKT9</accession>
<organism evidence="3 4">
    <name type="scientific">Byssothecium circinans</name>
    <dbReference type="NCBI Taxonomy" id="147558"/>
    <lineage>
        <taxon>Eukaryota</taxon>
        <taxon>Fungi</taxon>
        <taxon>Dikarya</taxon>
        <taxon>Ascomycota</taxon>
        <taxon>Pezizomycotina</taxon>
        <taxon>Dothideomycetes</taxon>
        <taxon>Pleosporomycetidae</taxon>
        <taxon>Pleosporales</taxon>
        <taxon>Massarineae</taxon>
        <taxon>Massarinaceae</taxon>
        <taxon>Byssothecium</taxon>
    </lineage>
</organism>
<feature type="region of interest" description="Disordered" evidence="1">
    <location>
        <begin position="245"/>
        <end position="365"/>
    </location>
</feature>